<proteinExistence type="predicted"/>
<dbReference type="SUPFAM" id="SSF143011">
    <property type="entry name" value="RelE-like"/>
    <property type="match status" value="1"/>
</dbReference>
<evidence type="ECO:0000313" key="2">
    <source>
        <dbReference type="Proteomes" id="UP000229526"/>
    </source>
</evidence>
<name>A0A2H0ULP3_9BACT</name>
<organism evidence="1 2">
    <name type="scientific">Candidatus Harrisonbacteria bacterium CG10_big_fil_rev_8_21_14_0_10_49_15</name>
    <dbReference type="NCBI Taxonomy" id="1974587"/>
    <lineage>
        <taxon>Bacteria</taxon>
        <taxon>Candidatus Harrisoniibacteriota</taxon>
    </lineage>
</organism>
<dbReference type="EMBL" id="PFBD01000008">
    <property type="protein sequence ID" value="PIR87339.1"/>
    <property type="molecule type" value="Genomic_DNA"/>
</dbReference>
<dbReference type="InterPro" id="IPR035093">
    <property type="entry name" value="RelE/ParE_toxin_dom_sf"/>
</dbReference>
<gene>
    <name evidence="1" type="ORF">COU11_01155</name>
</gene>
<comment type="caution">
    <text evidence="1">The sequence shown here is derived from an EMBL/GenBank/DDBJ whole genome shotgun (WGS) entry which is preliminary data.</text>
</comment>
<reference evidence="2" key="1">
    <citation type="submission" date="2017-09" db="EMBL/GenBank/DDBJ databases">
        <title>Depth-based differentiation of microbial function through sediment-hosted aquifers and enrichment of novel symbionts in the deep terrestrial subsurface.</title>
        <authorList>
            <person name="Probst A.J."/>
            <person name="Ladd B."/>
            <person name="Jarett J.K."/>
            <person name="Geller-Mcgrath D.E."/>
            <person name="Sieber C.M.K."/>
            <person name="Emerson J.B."/>
            <person name="Anantharaman K."/>
            <person name="Thomas B.C."/>
            <person name="Malmstrom R."/>
            <person name="Stieglmeier M."/>
            <person name="Klingl A."/>
            <person name="Woyke T."/>
            <person name="Ryan C.M."/>
            <person name="Banfield J.F."/>
        </authorList>
    </citation>
    <scope>NUCLEOTIDE SEQUENCE [LARGE SCALE GENOMIC DNA]</scope>
</reference>
<dbReference type="Proteomes" id="UP000229526">
    <property type="component" value="Unassembled WGS sequence"/>
</dbReference>
<dbReference type="Gene3D" id="3.30.2310.20">
    <property type="entry name" value="RelE-like"/>
    <property type="match status" value="1"/>
</dbReference>
<accession>A0A2H0ULP3</accession>
<protein>
    <submittedName>
        <fullName evidence="1">Plasmid stabilization protein</fullName>
    </submittedName>
</protein>
<evidence type="ECO:0000313" key="1">
    <source>
        <dbReference type="EMBL" id="PIR87339.1"/>
    </source>
</evidence>
<dbReference type="AlphaFoldDB" id="A0A2H0ULP3"/>
<sequence length="89" mass="10280">MKRLLTTPRFDRRLERFVRRHPELKDVVFESMTALLKNSPPQSLKLHKLGGILKGCYGASVSHAYRLVFVMDSDSVCFLDVGTHDEVYR</sequence>